<dbReference type="InterPro" id="IPR003097">
    <property type="entry name" value="CysJ-like_FAD-binding"/>
</dbReference>
<evidence type="ECO:0000256" key="7">
    <source>
        <dbReference type="ARBA" id="ARBA00022723"/>
    </source>
</evidence>
<dbReference type="GO" id="GO:0019344">
    <property type="term" value="P:cysteine biosynthetic process"/>
    <property type="evidence" value="ECO:0007669"/>
    <property type="project" value="UniProtKB-KW"/>
</dbReference>
<keyword evidence="5" id="KW-0285">Flavoprotein</keyword>
<evidence type="ECO:0000256" key="3">
    <source>
        <dbReference type="ARBA" id="ARBA00012604"/>
    </source>
</evidence>
<evidence type="ECO:0000256" key="12">
    <source>
        <dbReference type="ARBA" id="ARBA00023004"/>
    </source>
</evidence>
<keyword evidence="19" id="KW-1185">Reference proteome</keyword>
<reference evidence="18 19" key="1">
    <citation type="submission" date="2019-06" db="EMBL/GenBank/DDBJ databases">
        <title>New taxonomy in bacterial strain CC-CFT640, isolated from vineyard.</title>
        <authorList>
            <person name="Lin S.-Y."/>
            <person name="Tsai C.-F."/>
            <person name="Young C.-C."/>
        </authorList>
    </citation>
    <scope>NUCLEOTIDE SEQUENCE [LARGE SCALE GENOMIC DNA]</scope>
    <source>
        <strain evidence="18 19">CC-CFT640</strain>
    </source>
</reference>
<dbReference type="Gene3D" id="2.40.30.10">
    <property type="entry name" value="Translation factors"/>
    <property type="match status" value="1"/>
</dbReference>
<dbReference type="GO" id="GO:0050660">
    <property type="term" value="F:flavin adenine dinucleotide binding"/>
    <property type="evidence" value="ECO:0007669"/>
    <property type="project" value="TreeGrafter"/>
</dbReference>
<dbReference type="PANTHER" id="PTHR19384:SF128">
    <property type="entry name" value="NADPH OXIDOREDUCTASE A"/>
    <property type="match status" value="1"/>
</dbReference>
<keyword evidence="12" id="KW-0408">Iron</keyword>
<dbReference type="Pfam" id="PF00667">
    <property type="entry name" value="FAD_binding_1"/>
    <property type="match status" value="1"/>
</dbReference>
<accession>A0A5C8PD35</accession>
<dbReference type="NCBIfam" id="NF004859">
    <property type="entry name" value="PRK06214.1"/>
    <property type="match status" value="1"/>
</dbReference>
<evidence type="ECO:0000256" key="1">
    <source>
        <dbReference type="ARBA" id="ARBA00001917"/>
    </source>
</evidence>
<dbReference type="PROSITE" id="PS51384">
    <property type="entry name" value="FAD_FR"/>
    <property type="match status" value="1"/>
</dbReference>
<dbReference type="PANTHER" id="PTHR19384">
    <property type="entry name" value="NITRIC OXIDE SYNTHASE-RELATED"/>
    <property type="match status" value="1"/>
</dbReference>
<evidence type="ECO:0000313" key="18">
    <source>
        <dbReference type="EMBL" id="TXL71515.1"/>
    </source>
</evidence>
<dbReference type="InterPro" id="IPR007202">
    <property type="entry name" value="4Fe-4S_dom"/>
</dbReference>
<dbReference type="InterPro" id="IPR017927">
    <property type="entry name" value="FAD-bd_FR_type"/>
</dbReference>
<evidence type="ECO:0000256" key="5">
    <source>
        <dbReference type="ARBA" id="ARBA00022630"/>
    </source>
</evidence>
<evidence type="ECO:0000256" key="2">
    <source>
        <dbReference type="ARBA" id="ARBA00001974"/>
    </source>
</evidence>
<dbReference type="Proteomes" id="UP000321638">
    <property type="component" value="Unassembled WGS sequence"/>
</dbReference>
<evidence type="ECO:0000256" key="8">
    <source>
        <dbReference type="ARBA" id="ARBA00022827"/>
    </source>
</evidence>
<keyword evidence="8" id="KW-0274">FAD</keyword>
<dbReference type="OrthoDB" id="9803192at2"/>
<dbReference type="InterPro" id="IPR039261">
    <property type="entry name" value="FNR_nucleotide-bd"/>
</dbReference>
<keyword evidence="14" id="KW-0028">Amino-acid biosynthesis</keyword>
<keyword evidence="10" id="KW-0813">Transport</keyword>
<dbReference type="GO" id="GO:0046872">
    <property type="term" value="F:metal ion binding"/>
    <property type="evidence" value="ECO:0007669"/>
    <property type="project" value="UniProtKB-KW"/>
</dbReference>
<dbReference type="GO" id="GO:0005829">
    <property type="term" value="C:cytosol"/>
    <property type="evidence" value="ECO:0007669"/>
    <property type="project" value="TreeGrafter"/>
</dbReference>
<dbReference type="InterPro" id="IPR001709">
    <property type="entry name" value="Flavoprot_Pyr_Nucl_cyt_Rdtase"/>
</dbReference>
<keyword evidence="7" id="KW-0479">Metal-binding</keyword>
<dbReference type="Pfam" id="PF04060">
    <property type="entry name" value="FeS"/>
    <property type="match status" value="1"/>
</dbReference>
<evidence type="ECO:0000256" key="4">
    <source>
        <dbReference type="ARBA" id="ARBA00022485"/>
    </source>
</evidence>
<evidence type="ECO:0000256" key="15">
    <source>
        <dbReference type="ARBA" id="ARBA00052219"/>
    </source>
</evidence>
<feature type="domain" description="4Fe-4S" evidence="17">
    <location>
        <begin position="73"/>
        <end position="132"/>
    </location>
</feature>
<dbReference type="GO" id="GO:0004783">
    <property type="term" value="F:sulfite reductase (NADPH) activity"/>
    <property type="evidence" value="ECO:0007669"/>
    <property type="project" value="UniProtKB-EC"/>
</dbReference>
<evidence type="ECO:0000259" key="17">
    <source>
        <dbReference type="PROSITE" id="PS51656"/>
    </source>
</evidence>
<keyword evidence="14" id="KW-0198">Cysteine biosynthesis</keyword>
<keyword evidence="10" id="KW-0249">Electron transport</keyword>
<dbReference type="PRINTS" id="PR00371">
    <property type="entry name" value="FPNCR"/>
</dbReference>
<dbReference type="RefSeq" id="WP_147850585.1">
    <property type="nucleotide sequence ID" value="NZ_VDUZ01000042.1"/>
</dbReference>
<dbReference type="FunFam" id="3.40.50.80:FF:000001">
    <property type="entry name" value="NADPH--cytochrome P450 reductase 1"/>
    <property type="match status" value="1"/>
</dbReference>
<proteinExistence type="predicted"/>
<dbReference type="EC" id="1.8.1.2" evidence="3"/>
<dbReference type="Gene3D" id="1.20.990.10">
    <property type="entry name" value="NADPH-cytochrome p450 Reductase, Chain A, domain 3"/>
    <property type="match status" value="1"/>
</dbReference>
<dbReference type="Pfam" id="PF00175">
    <property type="entry name" value="NAD_binding_1"/>
    <property type="match status" value="1"/>
</dbReference>
<dbReference type="PROSITE" id="PS51656">
    <property type="entry name" value="4FE4S"/>
    <property type="match status" value="1"/>
</dbReference>
<gene>
    <name evidence="18" type="ORF">FHP25_29485</name>
</gene>
<keyword evidence="11 18" id="KW-0560">Oxidoreductase</keyword>
<evidence type="ECO:0000256" key="9">
    <source>
        <dbReference type="ARBA" id="ARBA00022857"/>
    </source>
</evidence>
<organism evidence="18 19">
    <name type="scientific">Vineibacter terrae</name>
    <dbReference type="NCBI Taxonomy" id="2586908"/>
    <lineage>
        <taxon>Bacteria</taxon>
        <taxon>Pseudomonadati</taxon>
        <taxon>Pseudomonadota</taxon>
        <taxon>Alphaproteobacteria</taxon>
        <taxon>Hyphomicrobiales</taxon>
        <taxon>Vineibacter</taxon>
    </lineage>
</organism>
<evidence type="ECO:0000256" key="13">
    <source>
        <dbReference type="ARBA" id="ARBA00023014"/>
    </source>
</evidence>
<dbReference type="InterPro" id="IPR023173">
    <property type="entry name" value="NADPH_Cyt_P450_Rdtase_alpha"/>
</dbReference>
<dbReference type="GO" id="GO:0051539">
    <property type="term" value="F:4 iron, 4 sulfur cluster binding"/>
    <property type="evidence" value="ECO:0007669"/>
    <property type="project" value="UniProtKB-KW"/>
</dbReference>
<evidence type="ECO:0000259" key="16">
    <source>
        <dbReference type="PROSITE" id="PS51384"/>
    </source>
</evidence>
<dbReference type="SUPFAM" id="SSF63380">
    <property type="entry name" value="Riboflavin synthase domain-like"/>
    <property type="match status" value="1"/>
</dbReference>
<dbReference type="EMBL" id="VDUZ01000042">
    <property type="protein sequence ID" value="TXL71515.1"/>
    <property type="molecule type" value="Genomic_DNA"/>
</dbReference>
<name>A0A5C8PD35_9HYPH</name>
<comment type="caution">
    <text evidence="18">The sequence shown here is derived from an EMBL/GenBank/DDBJ whole genome shotgun (WGS) entry which is preliminary data.</text>
</comment>
<comment type="catalytic activity">
    <reaction evidence="15">
        <text>hydrogen sulfide + 3 NADP(+) + 3 H2O = sulfite + 3 NADPH + 4 H(+)</text>
        <dbReference type="Rhea" id="RHEA:13801"/>
        <dbReference type="ChEBI" id="CHEBI:15377"/>
        <dbReference type="ChEBI" id="CHEBI:15378"/>
        <dbReference type="ChEBI" id="CHEBI:17359"/>
        <dbReference type="ChEBI" id="CHEBI:29919"/>
        <dbReference type="ChEBI" id="CHEBI:57783"/>
        <dbReference type="ChEBI" id="CHEBI:58349"/>
        <dbReference type="EC" id="1.8.1.2"/>
    </reaction>
</comment>
<dbReference type="InterPro" id="IPR017938">
    <property type="entry name" value="Riboflavin_synthase-like_b-brl"/>
</dbReference>
<comment type="cofactor">
    <cofactor evidence="1">
        <name>FMN</name>
        <dbReference type="ChEBI" id="CHEBI:58210"/>
    </cofactor>
</comment>
<comment type="cofactor">
    <cofactor evidence="2">
        <name>FAD</name>
        <dbReference type="ChEBI" id="CHEBI:57692"/>
    </cofactor>
</comment>
<keyword evidence="13" id="KW-0411">Iron-sulfur</keyword>
<evidence type="ECO:0000256" key="6">
    <source>
        <dbReference type="ARBA" id="ARBA00022643"/>
    </source>
</evidence>
<dbReference type="SUPFAM" id="SSF52343">
    <property type="entry name" value="Ferredoxin reductase-like, C-terminal NADP-linked domain"/>
    <property type="match status" value="1"/>
</dbReference>
<evidence type="ECO:0000313" key="19">
    <source>
        <dbReference type="Proteomes" id="UP000321638"/>
    </source>
</evidence>
<evidence type="ECO:0000256" key="11">
    <source>
        <dbReference type="ARBA" id="ARBA00023002"/>
    </source>
</evidence>
<dbReference type="InterPro" id="IPR001433">
    <property type="entry name" value="OxRdtase_FAD/NAD-bd"/>
</dbReference>
<keyword evidence="6" id="KW-0288">FMN</keyword>
<dbReference type="Gene3D" id="1.10.15.40">
    <property type="entry name" value="Electron transport complex subunit B, putative Fe-S cluster"/>
    <property type="match status" value="1"/>
</dbReference>
<keyword evidence="4" id="KW-0004">4Fe-4S</keyword>
<dbReference type="CDD" id="cd06199">
    <property type="entry name" value="SiR"/>
    <property type="match status" value="1"/>
</dbReference>
<evidence type="ECO:0000256" key="14">
    <source>
        <dbReference type="ARBA" id="ARBA00023192"/>
    </source>
</evidence>
<sequence>MTYLAPIIPDNAPFSPQQRAWLNGLLAGLLSPGTSGTAPSATISVSAPADDPHADFPWHDPGLDMDERQKLAEGRPLQQRLMAAMAQMDCGQCGYECRTYAEAIATGSETSLGKCQPGGKATARMLKTLMEAAGSGDAATPAAPAAVPGPAAAPVAGRSEVRDTVLRQALRLNGGGSDKDTRHVVLETDLAYEPGDSLGVHVSNPADEVDEIIALLRADPTQAVRCPDGRERPLRAALMEAVDIAQPSDLAIETLAAYAKGDDADRLQALAEGYPGAEPTDADLLDLLAHFPSTCPPVAELIPTLAGLQPRLYSIASSPRHEPGTVHLCVGTVRYRKRRRNRRGIASTFLAERAACGTRVPAFIQHTRDFRLPGDDVPIIMIGPGTGIAPFRAFLQDRRARGATGRNWLFFGDQRRATDFLFENELVEWTKDGLLTRLDTAFSRDQEDKVYVQHRMREAGKALYGWLQEGAHLYVCGDAQRMAKDVDVALTLLAAREGGMSQGAAKAWMADLACQHRYLRDVY</sequence>
<evidence type="ECO:0000256" key="10">
    <source>
        <dbReference type="ARBA" id="ARBA00022982"/>
    </source>
</evidence>
<protein>
    <recommendedName>
        <fullName evidence="3">assimilatory sulfite reductase (NADPH)</fullName>
        <ecNumber evidence="3">1.8.1.2</ecNumber>
    </recommendedName>
</protein>
<dbReference type="GO" id="GO:0010181">
    <property type="term" value="F:FMN binding"/>
    <property type="evidence" value="ECO:0007669"/>
    <property type="project" value="TreeGrafter"/>
</dbReference>
<dbReference type="AlphaFoldDB" id="A0A5C8PD35"/>
<keyword evidence="9" id="KW-0521">NADP</keyword>
<feature type="domain" description="FAD-binding FR-type" evidence="16">
    <location>
        <begin position="148"/>
        <end position="373"/>
    </location>
</feature>
<dbReference type="Gene3D" id="3.40.50.80">
    <property type="entry name" value="Nucleotide-binding domain of ferredoxin-NADP reductase (FNR) module"/>
    <property type="match status" value="1"/>
</dbReference>